<evidence type="ECO:0000313" key="1">
    <source>
        <dbReference type="EMBL" id="KFO27772.1"/>
    </source>
</evidence>
<name>A0A091D9P2_FUKDA</name>
<reference evidence="1 2" key="1">
    <citation type="submission" date="2013-11" db="EMBL/GenBank/DDBJ databases">
        <title>The Damaraland mole rat (Fukomys damarensis) genome and evolution of African mole rats.</title>
        <authorList>
            <person name="Gladyshev V.N."/>
            <person name="Fang X."/>
        </authorList>
    </citation>
    <scope>NUCLEOTIDE SEQUENCE [LARGE SCALE GENOMIC DNA]</scope>
    <source>
        <tissue evidence="1">Liver</tissue>
    </source>
</reference>
<dbReference type="AlphaFoldDB" id="A0A091D9P2"/>
<organism evidence="1 2">
    <name type="scientific">Fukomys damarensis</name>
    <name type="common">Damaraland mole rat</name>
    <name type="synonym">Cryptomys damarensis</name>
    <dbReference type="NCBI Taxonomy" id="885580"/>
    <lineage>
        <taxon>Eukaryota</taxon>
        <taxon>Metazoa</taxon>
        <taxon>Chordata</taxon>
        <taxon>Craniata</taxon>
        <taxon>Vertebrata</taxon>
        <taxon>Euteleostomi</taxon>
        <taxon>Mammalia</taxon>
        <taxon>Eutheria</taxon>
        <taxon>Euarchontoglires</taxon>
        <taxon>Glires</taxon>
        <taxon>Rodentia</taxon>
        <taxon>Hystricomorpha</taxon>
        <taxon>Bathyergidae</taxon>
        <taxon>Fukomys</taxon>
    </lineage>
</organism>
<sequence length="139" mass="14907">MEVMSAKNPQPPATSLRPVDHLPAMDWHQGFARSLTSPIQGRGDAGVWEVPPFSSVHLDPHIGPATLLHTAPPPLSYRLVLASEQIGTQTVFSARHGATLHALLSSPHAEKRLVTLSSPILLQRLTLAGTLSIPQSIPL</sequence>
<dbReference type="Proteomes" id="UP000028990">
    <property type="component" value="Unassembled WGS sequence"/>
</dbReference>
<proteinExistence type="predicted"/>
<accession>A0A091D9P2</accession>
<evidence type="ECO:0000313" key="2">
    <source>
        <dbReference type="Proteomes" id="UP000028990"/>
    </source>
</evidence>
<protein>
    <submittedName>
        <fullName evidence="1">Uncharacterized protein</fullName>
    </submittedName>
</protein>
<keyword evidence="2" id="KW-1185">Reference proteome</keyword>
<gene>
    <name evidence="1" type="ORF">H920_10787</name>
</gene>
<dbReference type="EMBL" id="KN122859">
    <property type="protein sequence ID" value="KFO27772.1"/>
    <property type="molecule type" value="Genomic_DNA"/>
</dbReference>